<evidence type="ECO:0000256" key="1">
    <source>
        <dbReference type="ARBA" id="ARBA00022737"/>
    </source>
</evidence>
<evidence type="ECO:0000256" key="3">
    <source>
        <dbReference type="PROSITE-ProRule" id="PRU00023"/>
    </source>
</evidence>
<dbReference type="OrthoDB" id="3799462at2759"/>
<feature type="region of interest" description="Disordered" evidence="4">
    <location>
        <begin position="1"/>
        <end position="28"/>
    </location>
</feature>
<proteinExistence type="predicted"/>
<name>A0A6A5WCF3_9PLEO</name>
<protein>
    <submittedName>
        <fullName evidence="5">Ankyrin</fullName>
    </submittedName>
</protein>
<dbReference type="Proteomes" id="UP000799779">
    <property type="component" value="Unassembled WGS sequence"/>
</dbReference>
<evidence type="ECO:0000256" key="4">
    <source>
        <dbReference type="SAM" id="MobiDB-lite"/>
    </source>
</evidence>
<dbReference type="SUPFAM" id="SSF48403">
    <property type="entry name" value="Ankyrin repeat"/>
    <property type="match status" value="1"/>
</dbReference>
<evidence type="ECO:0000313" key="5">
    <source>
        <dbReference type="EMBL" id="KAF1999352.1"/>
    </source>
</evidence>
<reference evidence="5" key="1">
    <citation type="journal article" date="2020" name="Stud. Mycol.">
        <title>101 Dothideomycetes genomes: a test case for predicting lifestyles and emergence of pathogens.</title>
        <authorList>
            <person name="Haridas S."/>
            <person name="Albert R."/>
            <person name="Binder M."/>
            <person name="Bloem J."/>
            <person name="Labutti K."/>
            <person name="Salamov A."/>
            <person name="Andreopoulos B."/>
            <person name="Baker S."/>
            <person name="Barry K."/>
            <person name="Bills G."/>
            <person name="Bluhm B."/>
            <person name="Cannon C."/>
            <person name="Castanera R."/>
            <person name="Culley D."/>
            <person name="Daum C."/>
            <person name="Ezra D."/>
            <person name="Gonzalez J."/>
            <person name="Henrissat B."/>
            <person name="Kuo A."/>
            <person name="Liang C."/>
            <person name="Lipzen A."/>
            <person name="Lutzoni F."/>
            <person name="Magnuson J."/>
            <person name="Mondo S."/>
            <person name="Nolan M."/>
            <person name="Ohm R."/>
            <person name="Pangilinan J."/>
            <person name="Park H.-J."/>
            <person name="Ramirez L."/>
            <person name="Alfaro M."/>
            <person name="Sun H."/>
            <person name="Tritt A."/>
            <person name="Yoshinaga Y."/>
            <person name="Zwiers L.-H."/>
            <person name="Turgeon B."/>
            <person name="Goodwin S."/>
            <person name="Spatafora J."/>
            <person name="Crous P."/>
            <person name="Grigoriev I."/>
        </authorList>
    </citation>
    <scope>NUCLEOTIDE SEQUENCE</scope>
    <source>
        <strain evidence="5">CBS 123094</strain>
    </source>
</reference>
<feature type="region of interest" description="Disordered" evidence="4">
    <location>
        <begin position="632"/>
        <end position="654"/>
    </location>
</feature>
<dbReference type="PROSITE" id="PS50088">
    <property type="entry name" value="ANK_REPEAT"/>
    <property type="match status" value="1"/>
</dbReference>
<dbReference type="InterPro" id="IPR051637">
    <property type="entry name" value="Ank_repeat_dom-contain_49"/>
</dbReference>
<keyword evidence="1" id="KW-0677">Repeat</keyword>
<keyword evidence="6" id="KW-1185">Reference proteome</keyword>
<gene>
    <name evidence="5" type="ORF">P154DRAFT_229871</name>
</gene>
<dbReference type="EMBL" id="ML977596">
    <property type="protein sequence ID" value="KAF1999352.1"/>
    <property type="molecule type" value="Genomic_DNA"/>
</dbReference>
<evidence type="ECO:0000313" key="6">
    <source>
        <dbReference type="Proteomes" id="UP000799779"/>
    </source>
</evidence>
<sequence>MDVAGPARKRKASLSPRPPKKGRGRPSKWSESHLKILVILRLCGFQLSEILELIHYFTKGDFQPKPRNSQQVLQDFLSDGYLRHCTVDSETLRQRIRFVKQVKAARRREPGQEQDAHVERMLDRIQTPSTDRAIAERYEPENKETLLEHQIQLFARSPLPNIPSDSPHRKQSTATSSIISCSSFTSRNDQILRHLLHRGSRTSSCISEIASLLGRFSFTGSQVSLPSTNETTPAKEKSGQNREIHPILQEHLRQCHDANTALIASCKGCSDTKDCLHQTIMRSITTEASQRLNINTIEVNPQDQSPFAREDPWGNNLLFFAARSGAPLAMLLDIIHNTPDLHTFNDEGQTFLFVLDPTGLSDSRYVVSHFSTLIGALERRQYTFESLDHSGRSFLSLLCVRPEFDIHWISQLCARSVDWMSRMRRLARLRDRSGAYLVDYLNSHPDAANLAIDISQLIRKPSHLPEEHDDGSTPLHYELAVPISRPTHFFPYYKNYANRYDKNGNTPLHKWAQATKDWIAGGDEGRGFALKRSISLLHQLVGMGANINAKDRAGNTTLHLVAPYLEIELQRALLCNGALLNLKNGNGHRPIDHIIDKLQKHVKKSKKSHVQLCARAFTCAWNLLEHGAQFEGSDRRRRSESSHSSASSQSSGEK</sequence>
<feature type="compositionally biased region" description="Low complexity" evidence="4">
    <location>
        <begin position="642"/>
        <end position="654"/>
    </location>
</feature>
<keyword evidence="2 3" id="KW-0040">ANK repeat</keyword>
<dbReference type="InterPro" id="IPR002110">
    <property type="entry name" value="Ankyrin_rpt"/>
</dbReference>
<evidence type="ECO:0000256" key="2">
    <source>
        <dbReference type="ARBA" id="ARBA00023043"/>
    </source>
</evidence>
<dbReference type="PANTHER" id="PTHR24180:SF45">
    <property type="entry name" value="POLY [ADP-RIBOSE] POLYMERASE TANKYRASE"/>
    <property type="match status" value="1"/>
</dbReference>
<dbReference type="AlphaFoldDB" id="A0A6A5WCF3"/>
<feature type="compositionally biased region" description="Basic residues" evidence="4">
    <location>
        <begin position="7"/>
        <end position="26"/>
    </location>
</feature>
<dbReference type="Gene3D" id="1.25.40.20">
    <property type="entry name" value="Ankyrin repeat-containing domain"/>
    <property type="match status" value="2"/>
</dbReference>
<dbReference type="InterPro" id="IPR036770">
    <property type="entry name" value="Ankyrin_rpt-contain_sf"/>
</dbReference>
<organism evidence="5 6">
    <name type="scientific">Amniculicola lignicola CBS 123094</name>
    <dbReference type="NCBI Taxonomy" id="1392246"/>
    <lineage>
        <taxon>Eukaryota</taxon>
        <taxon>Fungi</taxon>
        <taxon>Dikarya</taxon>
        <taxon>Ascomycota</taxon>
        <taxon>Pezizomycotina</taxon>
        <taxon>Dothideomycetes</taxon>
        <taxon>Pleosporomycetidae</taxon>
        <taxon>Pleosporales</taxon>
        <taxon>Amniculicolaceae</taxon>
        <taxon>Amniculicola</taxon>
    </lineage>
</organism>
<feature type="compositionally biased region" description="Basic and acidic residues" evidence="4">
    <location>
        <begin position="632"/>
        <end position="641"/>
    </location>
</feature>
<accession>A0A6A5WCF3</accession>
<dbReference type="PANTHER" id="PTHR24180">
    <property type="entry name" value="CYCLIN-DEPENDENT KINASE INHIBITOR 2C-RELATED"/>
    <property type="match status" value="1"/>
</dbReference>
<feature type="repeat" description="ANK" evidence="3">
    <location>
        <begin position="553"/>
        <end position="585"/>
    </location>
</feature>